<evidence type="ECO:0000256" key="2">
    <source>
        <dbReference type="SAM" id="Phobius"/>
    </source>
</evidence>
<feature type="transmembrane region" description="Helical" evidence="2">
    <location>
        <begin position="144"/>
        <end position="164"/>
    </location>
</feature>
<feature type="compositionally biased region" description="Polar residues" evidence="1">
    <location>
        <begin position="8"/>
        <end position="19"/>
    </location>
</feature>
<accession>A0A921SML7</accession>
<feature type="region of interest" description="Disordered" evidence="1">
    <location>
        <begin position="1"/>
        <end position="83"/>
    </location>
</feature>
<name>A0A921SML7_9MICO</name>
<dbReference type="EMBL" id="DYUK01000019">
    <property type="protein sequence ID" value="HJG78956.1"/>
    <property type="molecule type" value="Genomic_DNA"/>
</dbReference>
<evidence type="ECO:0000313" key="3">
    <source>
        <dbReference type="EMBL" id="HJG78956.1"/>
    </source>
</evidence>
<evidence type="ECO:0000313" key="4">
    <source>
        <dbReference type="Proteomes" id="UP000784435"/>
    </source>
</evidence>
<dbReference type="Pfam" id="PF11241">
    <property type="entry name" value="DUF3043"/>
    <property type="match status" value="1"/>
</dbReference>
<reference evidence="3" key="2">
    <citation type="submission" date="2021-09" db="EMBL/GenBank/DDBJ databases">
        <authorList>
            <person name="Gilroy R."/>
        </authorList>
    </citation>
    <scope>NUCLEOTIDE SEQUENCE</scope>
    <source>
        <strain evidence="3">ChiGjej5B5-7349</strain>
    </source>
</reference>
<dbReference type="Proteomes" id="UP000784435">
    <property type="component" value="Unassembled WGS sequence"/>
</dbReference>
<comment type="caution">
    <text evidence="3">The sequence shown here is derived from an EMBL/GenBank/DDBJ whole genome shotgun (WGS) entry which is preliminary data.</text>
</comment>
<feature type="transmembrane region" description="Helical" evidence="2">
    <location>
        <begin position="115"/>
        <end position="138"/>
    </location>
</feature>
<organism evidence="3 4">
    <name type="scientific">Brevibacterium senegalense</name>
    <dbReference type="NCBI Taxonomy" id="1033736"/>
    <lineage>
        <taxon>Bacteria</taxon>
        <taxon>Bacillati</taxon>
        <taxon>Actinomycetota</taxon>
        <taxon>Actinomycetes</taxon>
        <taxon>Micrococcales</taxon>
        <taxon>Brevibacteriaceae</taxon>
        <taxon>Brevibacterium</taxon>
    </lineage>
</organism>
<gene>
    <name evidence="3" type="ORF">K8V08_00925</name>
</gene>
<proteinExistence type="predicted"/>
<sequence length="209" mass="23567">MFGRKSDSTSADNGRQTDATPDAENVSTDGAVDGSHPAEQKKNRPTPKRSQQEARNQRPLVGADRKAADKRARDEMRRRRDEARVGVMNGDEKFLGPRDAGPQRRYIRDYVDARFSIGELFIPIALVVLLAGMFNQAWAVAANFIVYGLIVLIILDSILLCVLLRGRLKLKFGEDSIQKGTNFYAIMRSVQIRRLRVPKPVVKRREYPA</sequence>
<reference evidence="3" key="1">
    <citation type="journal article" date="2021" name="PeerJ">
        <title>Extensive microbial diversity within the chicken gut microbiome revealed by metagenomics and culture.</title>
        <authorList>
            <person name="Gilroy R."/>
            <person name="Ravi A."/>
            <person name="Getino M."/>
            <person name="Pursley I."/>
            <person name="Horton D.L."/>
            <person name="Alikhan N.F."/>
            <person name="Baker D."/>
            <person name="Gharbi K."/>
            <person name="Hall N."/>
            <person name="Watson M."/>
            <person name="Adriaenssens E.M."/>
            <person name="Foster-Nyarko E."/>
            <person name="Jarju S."/>
            <person name="Secka A."/>
            <person name="Antonio M."/>
            <person name="Oren A."/>
            <person name="Chaudhuri R.R."/>
            <person name="La Ragione R."/>
            <person name="Hildebrand F."/>
            <person name="Pallen M.J."/>
        </authorList>
    </citation>
    <scope>NUCLEOTIDE SEQUENCE</scope>
    <source>
        <strain evidence="3">ChiGjej5B5-7349</strain>
    </source>
</reference>
<protein>
    <submittedName>
        <fullName evidence="3">DUF3043 domain-containing protein</fullName>
    </submittedName>
</protein>
<keyword evidence="2" id="KW-1133">Transmembrane helix</keyword>
<evidence type="ECO:0000256" key="1">
    <source>
        <dbReference type="SAM" id="MobiDB-lite"/>
    </source>
</evidence>
<dbReference type="AlphaFoldDB" id="A0A921SML7"/>
<feature type="compositionally biased region" description="Basic and acidic residues" evidence="1">
    <location>
        <begin position="63"/>
        <end position="83"/>
    </location>
</feature>
<keyword evidence="2" id="KW-0472">Membrane</keyword>
<dbReference type="InterPro" id="IPR021403">
    <property type="entry name" value="DUF3043"/>
</dbReference>
<keyword evidence="2" id="KW-0812">Transmembrane</keyword>